<keyword evidence="3 5" id="KW-1133">Transmembrane helix</keyword>
<evidence type="ECO:0000256" key="2">
    <source>
        <dbReference type="ARBA" id="ARBA00022692"/>
    </source>
</evidence>
<comment type="caution">
    <text evidence="7">The sequence shown here is derived from an EMBL/GenBank/DDBJ whole genome shotgun (WGS) entry which is preliminary data.</text>
</comment>
<dbReference type="STRING" id="47311.MBCUT_04570"/>
<feature type="transmembrane region" description="Helical" evidence="5">
    <location>
        <begin position="54"/>
        <end position="75"/>
    </location>
</feature>
<feature type="transmembrane region" description="Helical" evidence="5">
    <location>
        <begin position="365"/>
        <end position="388"/>
    </location>
</feature>
<feature type="transmembrane region" description="Helical" evidence="5">
    <location>
        <begin position="276"/>
        <end position="295"/>
    </location>
</feature>
<dbReference type="PATRIC" id="fig|47311.3.peg.528"/>
<keyword evidence="2 5" id="KW-0812">Transmembrane</keyword>
<dbReference type="GO" id="GO:0016020">
    <property type="term" value="C:membrane"/>
    <property type="evidence" value="ECO:0007669"/>
    <property type="project" value="UniProtKB-SubCell"/>
</dbReference>
<keyword evidence="4 5" id="KW-0472">Membrane</keyword>
<dbReference type="InterPro" id="IPR038770">
    <property type="entry name" value="Na+/solute_symporter_sf"/>
</dbReference>
<dbReference type="Gene3D" id="1.20.1530.20">
    <property type="match status" value="1"/>
</dbReference>
<evidence type="ECO:0000256" key="4">
    <source>
        <dbReference type="ARBA" id="ARBA00023136"/>
    </source>
</evidence>
<proteinExistence type="predicted"/>
<dbReference type="AlphaFoldDB" id="A0A166EQP8"/>
<evidence type="ECO:0000256" key="5">
    <source>
        <dbReference type="SAM" id="Phobius"/>
    </source>
</evidence>
<feature type="transmembrane region" description="Helical" evidence="5">
    <location>
        <begin position="301"/>
        <end position="326"/>
    </location>
</feature>
<dbReference type="EMBL" id="LWMW01000084">
    <property type="protein sequence ID" value="KZX16906.1"/>
    <property type="molecule type" value="Genomic_DNA"/>
</dbReference>
<feature type="transmembrane region" description="Helical" evidence="5">
    <location>
        <begin position="118"/>
        <end position="140"/>
    </location>
</feature>
<feature type="domain" description="Cation/H+ exchanger transmembrane" evidence="6">
    <location>
        <begin position="11"/>
        <end position="387"/>
    </location>
</feature>
<feature type="transmembrane region" description="Helical" evidence="5">
    <location>
        <begin position="152"/>
        <end position="177"/>
    </location>
</feature>
<name>A0A166EQP8_9EURY</name>
<dbReference type="PANTHER" id="PTHR31102:SF1">
    <property type="entry name" value="CATION_H+ EXCHANGER DOMAIN-CONTAINING PROTEIN"/>
    <property type="match status" value="1"/>
</dbReference>
<feature type="transmembrane region" description="Helical" evidence="5">
    <location>
        <begin position="29"/>
        <end position="48"/>
    </location>
</feature>
<dbReference type="Proteomes" id="UP000077275">
    <property type="component" value="Unassembled WGS sequence"/>
</dbReference>
<evidence type="ECO:0000256" key="1">
    <source>
        <dbReference type="ARBA" id="ARBA00004141"/>
    </source>
</evidence>
<sequence>MDQITVNLGIIIVLGIISTKLLDRFQIPGFIGLIGIGVLLGPFGFNFLHGTFLALSRELATLAIVILLIRAGLGISQDSIRKAGRPAITMGFLPSIFEGMSVAIIAPFILGISFIEGGMLGFVLGAVAPAILVPSMLSLMDRGLGTKKSIPTILLAGASADDVVAITIFSSFLGVYFGTNVNIAWIIIGIPISLILGLISGFLIGIILLNLFRKWDFSPTEKVLMILSAGLLLNGLSQALDGIVPIAGLLGVMVIGFMMFNRTPKVAIKLSNKFRKIWVLAEIVVFVMLGAQLNVSLAVSLLIPGLAIVSFGLLFRSIGVYVSLLGTNLNLKEKIFSMIAYFPKATVQATIGAIPFAMGIASGEIIIAIAAIGIIFSAPIGAIGIRVLGDKLLTKDT</sequence>
<protein>
    <submittedName>
        <fullName evidence="7">K(+)/H(+) antiporter NhaP2</fullName>
    </submittedName>
</protein>
<dbReference type="InterPro" id="IPR051843">
    <property type="entry name" value="CPA1_transporter"/>
</dbReference>
<dbReference type="OrthoDB" id="75629at2157"/>
<feature type="transmembrane region" description="Helical" evidence="5">
    <location>
        <begin position="338"/>
        <end position="359"/>
    </location>
</feature>
<feature type="transmembrane region" description="Helical" evidence="5">
    <location>
        <begin position="87"/>
        <end position="112"/>
    </location>
</feature>
<evidence type="ECO:0000313" key="8">
    <source>
        <dbReference type="Proteomes" id="UP000077275"/>
    </source>
</evidence>
<dbReference type="GO" id="GO:1902600">
    <property type="term" value="P:proton transmembrane transport"/>
    <property type="evidence" value="ECO:0007669"/>
    <property type="project" value="InterPro"/>
</dbReference>
<evidence type="ECO:0000259" key="6">
    <source>
        <dbReference type="Pfam" id="PF00999"/>
    </source>
</evidence>
<keyword evidence="8" id="KW-1185">Reference proteome</keyword>
<feature type="transmembrane region" description="Helical" evidence="5">
    <location>
        <begin position="6"/>
        <end position="22"/>
    </location>
</feature>
<organism evidence="7 8">
    <name type="scientific">Methanobrevibacter cuticularis</name>
    <dbReference type="NCBI Taxonomy" id="47311"/>
    <lineage>
        <taxon>Archaea</taxon>
        <taxon>Methanobacteriati</taxon>
        <taxon>Methanobacteriota</taxon>
        <taxon>Methanomada group</taxon>
        <taxon>Methanobacteria</taxon>
        <taxon>Methanobacteriales</taxon>
        <taxon>Methanobacteriaceae</taxon>
        <taxon>Methanobrevibacter</taxon>
    </lineage>
</organism>
<dbReference type="Pfam" id="PF00999">
    <property type="entry name" value="Na_H_Exchanger"/>
    <property type="match status" value="1"/>
</dbReference>
<feature type="transmembrane region" description="Helical" evidence="5">
    <location>
        <begin position="246"/>
        <end position="264"/>
    </location>
</feature>
<evidence type="ECO:0000313" key="7">
    <source>
        <dbReference type="EMBL" id="KZX16906.1"/>
    </source>
</evidence>
<accession>A0A166EQP8</accession>
<comment type="subcellular location">
    <subcellularLocation>
        <location evidence="1">Membrane</location>
        <topology evidence="1">Multi-pass membrane protein</topology>
    </subcellularLocation>
</comment>
<reference evidence="7 8" key="1">
    <citation type="submission" date="2016-04" db="EMBL/GenBank/DDBJ databases">
        <title>Genome sequence of Methanobrevibacter cuticularis DSM 11139.</title>
        <authorList>
            <person name="Poehlein A."/>
            <person name="Seedorf H."/>
            <person name="Daniel R."/>
        </authorList>
    </citation>
    <scope>NUCLEOTIDE SEQUENCE [LARGE SCALE GENOMIC DNA]</scope>
    <source>
        <strain evidence="7 8">DSM 11139</strain>
    </source>
</reference>
<dbReference type="RefSeq" id="WP_067258409.1">
    <property type="nucleotide sequence ID" value="NZ_LWMW01000084.1"/>
</dbReference>
<dbReference type="InterPro" id="IPR006153">
    <property type="entry name" value="Cation/H_exchanger_TM"/>
</dbReference>
<dbReference type="PANTHER" id="PTHR31102">
    <property type="match status" value="1"/>
</dbReference>
<feature type="transmembrane region" description="Helical" evidence="5">
    <location>
        <begin position="183"/>
        <end position="211"/>
    </location>
</feature>
<gene>
    <name evidence="7" type="primary">cvrA</name>
    <name evidence="7" type="ORF">MBCUT_04570</name>
</gene>
<evidence type="ECO:0000256" key="3">
    <source>
        <dbReference type="ARBA" id="ARBA00022989"/>
    </source>
</evidence>
<dbReference type="GO" id="GO:0015297">
    <property type="term" value="F:antiporter activity"/>
    <property type="evidence" value="ECO:0007669"/>
    <property type="project" value="InterPro"/>
</dbReference>